<keyword evidence="2" id="KW-1185">Reference proteome</keyword>
<gene>
    <name evidence="1" type="ORF">GJU41_24335</name>
</gene>
<dbReference type="RefSeq" id="WP_070875977.1">
    <property type="nucleotide sequence ID" value="NZ_CAJFZX010000005.1"/>
</dbReference>
<reference evidence="1 2" key="1">
    <citation type="submission" date="2019-11" db="EMBL/GenBank/DDBJ databases">
        <title>Bacillus idriensis genome.</title>
        <authorList>
            <person name="Konopka E.N."/>
            <person name="Newman J.D."/>
        </authorList>
    </citation>
    <scope>NUCLEOTIDE SEQUENCE [LARGE SCALE GENOMIC DNA]</scope>
    <source>
        <strain evidence="1 2">DSM 19097</strain>
    </source>
</reference>
<dbReference type="AlphaFoldDB" id="A0A6I2MIY1"/>
<evidence type="ECO:0000313" key="1">
    <source>
        <dbReference type="EMBL" id="MRX57067.1"/>
    </source>
</evidence>
<protein>
    <submittedName>
        <fullName evidence="1">Uncharacterized protein</fullName>
    </submittedName>
</protein>
<accession>A0A6I2MIY1</accession>
<organism evidence="1 2">
    <name type="scientific">Metabacillus idriensis</name>
    <dbReference type="NCBI Taxonomy" id="324768"/>
    <lineage>
        <taxon>Bacteria</taxon>
        <taxon>Bacillati</taxon>
        <taxon>Bacillota</taxon>
        <taxon>Bacilli</taxon>
        <taxon>Bacillales</taxon>
        <taxon>Bacillaceae</taxon>
        <taxon>Metabacillus</taxon>
    </lineage>
</organism>
<comment type="caution">
    <text evidence="1">The sequence shown here is derived from an EMBL/GenBank/DDBJ whole genome shotgun (WGS) entry which is preliminary data.</text>
</comment>
<proteinExistence type="predicted"/>
<dbReference type="Proteomes" id="UP000441585">
    <property type="component" value="Unassembled WGS sequence"/>
</dbReference>
<name>A0A6I2MIY1_9BACI</name>
<sequence length="70" mass="8261">MNKDKLLKKIHHASRGNLFSIEVQKASKEEERQINEFVSELEREGKIKLRECVQREYSVFLHGIVKYASD</sequence>
<dbReference type="EMBL" id="WKKF01000026">
    <property type="protein sequence ID" value="MRX57067.1"/>
    <property type="molecule type" value="Genomic_DNA"/>
</dbReference>
<evidence type="ECO:0000313" key="2">
    <source>
        <dbReference type="Proteomes" id="UP000441585"/>
    </source>
</evidence>